<dbReference type="EMBL" id="CM056796">
    <property type="protein sequence ID" value="KAJ8713991.1"/>
    <property type="molecule type" value="Genomic_DNA"/>
</dbReference>
<comment type="caution">
    <text evidence="1">The sequence shown here is derived from an EMBL/GenBank/DDBJ whole genome shotgun (WGS) entry which is preliminary data.</text>
</comment>
<organism evidence="1 2">
    <name type="scientific">Mythimna loreyi</name>
    <dbReference type="NCBI Taxonomy" id="667449"/>
    <lineage>
        <taxon>Eukaryota</taxon>
        <taxon>Metazoa</taxon>
        <taxon>Ecdysozoa</taxon>
        <taxon>Arthropoda</taxon>
        <taxon>Hexapoda</taxon>
        <taxon>Insecta</taxon>
        <taxon>Pterygota</taxon>
        <taxon>Neoptera</taxon>
        <taxon>Endopterygota</taxon>
        <taxon>Lepidoptera</taxon>
        <taxon>Glossata</taxon>
        <taxon>Ditrysia</taxon>
        <taxon>Noctuoidea</taxon>
        <taxon>Noctuidae</taxon>
        <taxon>Noctuinae</taxon>
        <taxon>Hadenini</taxon>
        <taxon>Mythimna</taxon>
    </lineage>
</organism>
<accession>A0ACC2QC58</accession>
<proteinExistence type="predicted"/>
<reference evidence="1" key="1">
    <citation type="submission" date="2023-03" db="EMBL/GenBank/DDBJ databases">
        <title>Chromosome-level genomes of two armyworms, Mythimna separata and Mythimna loreyi, provide insights into the biosynthesis and reception of sex pheromones.</title>
        <authorList>
            <person name="Zhao H."/>
        </authorList>
    </citation>
    <scope>NUCLEOTIDE SEQUENCE</scope>
    <source>
        <strain evidence="1">BeijingLab</strain>
    </source>
</reference>
<name>A0ACC2QC58_9NEOP</name>
<gene>
    <name evidence="1" type="ORF">PYW08_007611</name>
</gene>
<evidence type="ECO:0000313" key="1">
    <source>
        <dbReference type="EMBL" id="KAJ8713991.1"/>
    </source>
</evidence>
<evidence type="ECO:0000313" key="2">
    <source>
        <dbReference type="Proteomes" id="UP001231649"/>
    </source>
</evidence>
<keyword evidence="2" id="KW-1185">Reference proteome</keyword>
<dbReference type="Proteomes" id="UP001231649">
    <property type="component" value="Chromosome 20"/>
</dbReference>
<sequence length="851" mass="93059">MANENNDISDIVKKCKILLLDIEGTTTSISFVKDKLFPYAEENVKDFLTDQWETDDVKEAVAALRKLALEDKENSVEGVVTIPGEDASKEDQIEGLVKSVKWQMSSDRKVGALKQLQGLIWKQGYDKGDIKGHVYDDVSPALDQWRSVEGQKVYIYSSGSVQAQKLLFGQSLAGDMLKSIDGHFDTAVGAKQEAGSYTAIAEKIGCKPEEVLFLTDIVKEAEAARSSGMQTALVSREGNAPLPEGATSSFPVLYSLATLANPNKRKPDAQDEQPAKVLKTDVEADVKSASEITEVSAETVAPSEEKAPEVQQPAEEKTIVEDMAPADTVAPNKDEATPSATESTEAKATPDVVAAEPEKPNAETVDEPEKMDVEEVEAPAAAAKEETAAVAEMEIVTEKVETIVEEVTDSNEIADTPVCDIEPIIEESSDKTEKPETEKMETESSETVHEPKESAELENGDKDVPIPEETPPASVITEIKDVTNDKEELNDVAEIIEDLEPVIEEPPANNDMEELQNVGEVLEKECDEILSKVQDVVTNLDNIPLKPLLNTIAEETMETENLDTNDIVERILDSEMELELKQTEEKEKALKAAEEASQGEDVAVAEEDKIEKQKIADNDTTSVAPEEKPTETVTEVKATEDKVDSCSPKITDGEENEVITNEKEIKPEADKIENKMETEVSNTPETDDSKTKVPEVATEKVIEDKKLDTEEKKVEENKPEPEQKVTPAEPIKEQVETPVENKESQKVPEETKPEGEAKEKETKETQVNGKATNGDGEIVSQNGDASKEEELSSRLSMENGKETVNGANGDSAKDEQDKSENSTEVDVADIKVKTVAVDEPRNDPIEQPTEA</sequence>
<protein>
    <submittedName>
        <fullName evidence="1">Uncharacterized protein</fullName>
    </submittedName>
</protein>